<dbReference type="Gene3D" id="2.60.40.10">
    <property type="entry name" value="Immunoglobulins"/>
    <property type="match status" value="2"/>
</dbReference>
<accession>A0ABY5PE98</accession>
<reference evidence="4" key="1">
    <citation type="submission" date="2021-11" db="EMBL/GenBank/DDBJ databases">
        <title>Cultivation dependent microbiological survey of springs from the worlds oldest radium mine currently devoted to the extraction of radon-saturated water.</title>
        <authorList>
            <person name="Kapinusova G."/>
            <person name="Smrhova T."/>
            <person name="Strejcek M."/>
            <person name="Suman J."/>
            <person name="Jani K."/>
            <person name="Pajer P."/>
            <person name="Uhlik O."/>
        </authorList>
    </citation>
    <scope>NUCLEOTIDE SEQUENCE [LARGE SCALE GENOMIC DNA]</scope>
    <source>
        <strain evidence="4">J379</strain>
    </source>
</reference>
<evidence type="ECO:0000256" key="1">
    <source>
        <dbReference type="SAM" id="MobiDB-lite"/>
    </source>
</evidence>
<protein>
    <submittedName>
        <fullName evidence="3">PKD domain-containing protein</fullName>
    </submittedName>
</protein>
<dbReference type="SUPFAM" id="SSF49299">
    <property type="entry name" value="PKD domain"/>
    <property type="match status" value="2"/>
</dbReference>
<sequence>MRVRATDPAGATDTALLTIASYPASDIDPPSLSFSTPNLIRAGQPARIYASAYTQDGSSATITFDLDGDGQFDDVPTAGPPFSYTSLWTFPTAGPKTVSARAVDGAGRTRTVTRTLNVTGANLGPEVFISSYQTVVAGRPTWFSASGIDLDDDTVDVDWNYGGTCVLDWDLDGDGAYDDRHTETTWSCRDSASVTFPTINEEHTVGVRMTDDDGETAFHRTTFRVGSQAPSAAFSVSPTTVNPGQPVTLTSAASDDDGAIVERLWDLDDDGAFDDAGGTNTTVTFSELGVHLVGHKVRDDDGDIGIVYHPVSVVPVGPPPPAAHHRRGTLRWRWRERRRFRRCRRQRRHGRQRRRIRRHRQAQAHPGGPGEERPEALPPRARPAVPADVL</sequence>
<gene>
    <name evidence="3" type="ORF">LRS13_19930</name>
</gene>
<evidence type="ECO:0000259" key="2">
    <source>
        <dbReference type="SMART" id="SM00089"/>
    </source>
</evidence>
<dbReference type="InterPro" id="IPR022409">
    <property type="entry name" value="PKD/Chitinase_dom"/>
</dbReference>
<dbReference type="EMBL" id="CP088295">
    <property type="protein sequence ID" value="UUY02931.1"/>
    <property type="molecule type" value="Genomic_DNA"/>
</dbReference>
<dbReference type="InterPro" id="IPR000601">
    <property type="entry name" value="PKD_dom"/>
</dbReference>
<keyword evidence="4" id="KW-1185">Reference proteome</keyword>
<feature type="domain" description="PKD/Chitinase" evidence="2">
    <location>
        <begin position="31"/>
        <end position="121"/>
    </location>
</feature>
<evidence type="ECO:0000313" key="4">
    <source>
        <dbReference type="Proteomes" id="UP001058860"/>
    </source>
</evidence>
<dbReference type="SMART" id="SM00089">
    <property type="entry name" value="PKD"/>
    <property type="match status" value="2"/>
</dbReference>
<feature type="domain" description="PKD/Chitinase" evidence="2">
    <location>
        <begin position="231"/>
        <end position="316"/>
    </location>
</feature>
<feature type="region of interest" description="Disordered" evidence="1">
    <location>
        <begin position="344"/>
        <end position="390"/>
    </location>
</feature>
<evidence type="ECO:0000313" key="3">
    <source>
        <dbReference type="EMBL" id="UUY02931.1"/>
    </source>
</evidence>
<dbReference type="InterPro" id="IPR013783">
    <property type="entry name" value="Ig-like_fold"/>
</dbReference>
<dbReference type="InterPro" id="IPR035986">
    <property type="entry name" value="PKD_dom_sf"/>
</dbReference>
<dbReference type="RefSeq" id="WP_353863453.1">
    <property type="nucleotide sequence ID" value="NZ_CP088295.1"/>
</dbReference>
<name>A0ABY5PE98_9ACTN</name>
<dbReference type="Pfam" id="PF00801">
    <property type="entry name" value="PKD"/>
    <property type="match status" value="1"/>
</dbReference>
<feature type="compositionally biased region" description="Basic residues" evidence="1">
    <location>
        <begin position="344"/>
        <end position="362"/>
    </location>
</feature>
<dbReference type="Proteomes" id="UP001058860">
    <property type="component" value="Chromosome"/>
</dbReference>
<proteinExistence type="predicted"/>
<organism evidence="3 4">
    <name type="scientific">Svornostia abyssi</name>
    <dbReference type="NCBI Taxonomy" id="2898438"/>
    <lineage>
        <taxon>Bacteria</taxon>
        <taxon>Bacillati</taxon>
        <taxon>Actinomycetota</taxon>
        <taxon>Thermoleophilia</taxon>
        <taxon>Solirubrobacterales</taxon>
        <taxon>Baekduiaceae</taxon>
        <taxon>Svornostia</taxon>
    </lineage>
</organism>